<dbReference type="EMBL" id="JARJLG010000051">
    <property type="protein sequence ID" value="KAJ7759809.1"/>
    <property type="molecule type" value="Genomic_DNA"/>
</dbReference>
<comment type="caution">
    <text evidence="1">The sequence shown here is derived from an EMBL/GenBank/DDBJ whole genome shotgun (WGS) entry which is preliminary data.</text>
</comment>
<evidence type="ECO:0000313" key="2">
    <source>
        <dbReference type="Proteomes" id="UP001215280"/>
    </source>
</evidence>
<accession>A0AAD7NGI3</accession>
<proteinExistence type="predicted"/>
<reference evidence="1" key="1">
    <citation type="submission" date="2023-03" db="EMBL/GenBank/DDBJ databases">
        <title>Massive genome expansion in bonnet fungi (Mycena s.s.) driven by repeated elements and novel gene families across ecological guilds.</title>
        <authorList>
            <consortium name="Lawrence Berkeley National Laboratory"/>
            <person name="Harder C.B."/>
            <person name="Miyauchi S."/>
            <person name="Viragh M."/>
            <person name="Kuo A."/>
            <person name="Thoen E."/>
            <person name="Andreopoulos B."/>
            <person name="Lu D."/>
            <person name="Skrede I."/>
            <person name="Drula E."/>
            <person name="Henrissat B."/>
            <person name="Morin E."/>
            <person name="Kohler A."/>
            <person name="Barry K."/>
            <person name="LaButti K."/>
            <person name="Morin E."/>
            <person name="Salamov A."/>
            <person name="Lipzen A."/>
            <person name="Mereny Z."/>
            <person name="Hegedus B."/>
            <person name="Baldrian P."/>
            <person name="Stursova M."/>
            <person name="Weitz H."/>
            <person name="Taylor A."/>
            <person name="Grigoriev I.V."/>
            <person name="Nagy L.G."/>
            <person name="Martin F."/>
            <person name="Kauserud H."/>
        </authorList>
    </citation>
    <scope>NUCLEOTIDE SEQUENCE</scope>
    <source>
        <strain evidence="1">CBHHK188m</strain>
    </source>
</reference>
<organism evidence="1 2">
    <name type="scientific">Mycena maculata</name>
    <dbReference type="NCBI Taxonomy" id="230809"/>
    <lineage>
        <taxon>Eukaryota</taxon>
        <taxon>Fungi</taxon>
        <taxon>Dikarya</taxon>
        <taxon>Basidiomycota</taxon>
        <taxon>Agaricomycotina</taxon>
        <taxon>Agaricomycetes</taxon>
        <taxon>Agaricomycetidae</taxon>
        <taxon>Agaricales</taxon>
        <taxon>Marasmiineae</taxon>
        <taxon>Mycenaceae</taxon>
        <taxon>Mycena</taxon>
    </lineage>
</organism>
<dbReference type="Proteomes" id="UP001215280">
    <property type="component" value="Unassembled WGS sequence"/>
</dbReference>
<sequence length="183" mass="20694">MRRRPRFIQHIFPRLMSRSPGRASLCFVHLSTVPLANQFFLPELGVDIRARHASLRRSSAVLQVHEREHERQWRGAGARRGLSISTLGQHDTSWHLVIIVTNFRPSLYSNTLLSAFILVLSRQFALSFLSPIDRGPHRGNSQITRLFIEGGFGSPQRIGPTILHPMSLPKSLFPLSPNSSDQT</sequence>
<gene>
    <name evidence="1" type="ORF">DFH07DRAFT_443523</name>
</gene>
<protein>
    <submittedName>
        <fullName evidence="1">Uncharacterized protein</fullName>
    </submittedName>
</protein>
<dbReference type="AlphaFoldDB" id="A0AAD7NGI3"/>
<name>A0AAD7NGI3_9AGAR</name>
<keyword evidence="2" id="KW-1185">Reference proteome</keyword>
<evidence type="ECO:0000313" key="1">
    <source>
        <dbReference type="EMBL" id="KAJ7759809.1"/>
    </source>
</evidence>